<dbReference type="OrthoDB" id="6367327at2"/>
<proteinExistence type="predicted"/>
<dbReference type="RefSeq" id="WP_153234546.1">
    <property type="nucleotide sequence ID" value="NZ_WINI01000004.1"/>
</dbReference>
<evidence type="ECO:0000313" key="2">
    <source>
        <dbReference type="Proteomes" id="UP000451565"/>
    </source>
</evidence>
<organism evidence="1 2">
    <name type="scientific">Glaciimonas soli</name>
    <dbReference type="NCBI Taxonomy" id="2590999"/>
    <lineage>
        <taxon>Bacteria</taxon>
        <taxon>Pseudomonadati</taxon>
        <taxon>Pseudomonadota</taxon>
        <taxon>Betaproteobacteria</taxon>
        <taxon>Burkholderiales</taxon>
        <taxon>Oxalobacteraceae</taxon>
        <taxon>Glaciimonas</taxon>
    </lineage>
</organism>
<dbReference type="Proteomes" id="UP000451565">
    <property type="component" value="Unassembled WGS sequence"/>
</dbReference>
<evidence type="ECO:0000313" key="1">
    <source>
        <dbReference type="EMBL" id="MQR00941.1"/>
    </source>
</evidence>
<reference evidence="1 2" key="1">
    <citation type="submission" date="2019-10" db="EMBL/GenBank/DDBJ databases">
        <title>Glaciimonas soli sp. nov., a psychrophilic bacterium isolated from the forest soil of a high elevation mountain in Taiwan.</title>
        <authorList>
            <person name="Wang L.-T."/>
            <person name="Shieh W.Y."/>
        </authorList>
    </citation>
    <scope>NUCLEOTIDE SEQUENCE [LARGE SCALE GENOMIC DNA]</scope>
    <source>
        <strain evidence="1 2">GS1</strain>
    </source>
</reference>
<dbReference type="InterPro" id="IPR015075">
    <property type="entry name" value="AtaL"/>
</dbReference>
<gene>
    <name evidence="1" type="ORF">GEV47_09615</name>
</gene>
<name>A0A843YUD8_9BURK</name>
<dbReference type="InterPro" id="IPR023393">
    <property type="entry name" value="START-like_dom_sf"/>
</dbReference>
<dbReference type="AlphaFoldDB" id="A0A843YUD8"/>
<comment type="caution">
    <text evidence="1">The sequence shown here is derived from an EMBL/GenBank/DDBJ whole genome shotgun (WGS) entry which is preliminary data.</text>
</comment>
<dbReference type="SUPFAM" id="SSF55961">
    <property type="entry name" value="Bet v1-like"/>
    <property type="match status" value="1"/>
</dbReference>
<accession>A0A843YUD8</accession>
<dbReference type="EMBL" id="WINI01000004">
    <property type="protein sequence ID" value="MQR00941.1"/>
    <property type="molecule type" value="Genomic_DNA"/>
</dbReference>
<protein>
    <submittedName>
        <fullName evidence="1">DUF1857 family protein</fullName>
    </submittedName>
</protein>
<dbReference type="Gene3D" id="3.30.530.20">
    <property type="match status" value="1"/>
</dbReference>
<sequence>MKFEHLIVINDPSHPEIMPLTRTQLWHGLVLRAEEPRLFVAHLDDCQLFDHTTNSVTRECRYGQVTIRDIVTYTSQSHVHYEVPKQLDIEGSHMTMTIEEPQPSAFRVLFSYEDNATDEVSEEEKLYNQFRCSAYEEADNDTIRVIRELAEEGRLG</sequence>
<dbReference type="Pfam" id="PF08982">
    <property type="entry name" value="AtaL"/>
    <property type="match status" value="1"/>
</dbReference>
<keyword evidence="2" id="KW-1185">Reference proteome</keyword>